<dbReference type="AlphaFoldDB" id="A0AAP0J8W3"/>
<evidence type="ECO:0000313" key="1">
    <source>
        <dbReference type="EMBL" id="KAK9129636.1"/>
    </source>
</evidence>
<comment type="caution">
    <text evidence="1">The sequence shown here is derived from an EMBL/GenBank/DDBJ whole genome shotgun (WGS) entry which is preliminary data.</text>
</comment>
<dbReference type="Proteomes" id="UP001417504">
    <property type="component" value="Unassembled WGS sequence"/>
</dbReference>
<name>A0AAP0J8W3_9MAGN</name>
<reference evidence="1 2" key="1">
    <citation type="submission" date="2024-01" db="EMBL/GenBank/DDBJ databases">
        <title>Genome assemblies of Stephania.</title>
        <authorList>
            <person name="Yang L."/>
        </authorList>
    </citation>
    <scope>NUCLEOTIDE SEQUENCE [LARGE SCALE GENOMIC DNA]</scope>
    <source>
        <strain evidence="1">QJT</strain>
        <tissue evidence="1">Leaf</tissue>
    </source>
</reference>
<evidence type="ECO:0000313" key="2">
    <source>
        <dbReference type="Proteomes" id="UP001417504"/>
    </source>
</evidence>
<keyword evidence="2" id="KW-1185">Reference proteome</keyword>
<gene>
    <name evidence="1" type="ORF">Sjap_010123</name>
</gene>
<accession>A0AAP0J8W3</accession>
<sequence length="59" mass="6990">MIRQTKTRTWSWRQRRLLERLAKRARMEATIALARAKELAVRSSLEIVGLCNDAFHHSR</sequence>
<dbReference type="EMBL" id="JBBNAE010000004">
    <property type="protein sequence ID" value="KAK9129636.1"/>
    <property type="molecule type" value="Genomic_DNA"/>
</dbReference>
<protein>
    <submittedName>
        <fullName evidence="1">Uncharacterized protein</fullName>
    </submittedName>
</protein>
<organism evidence="1 2">
    <name type="scientific">Stephania japonica</name>
    <dbReference type="NCBI Taxonomy" id="461633"/>
    <lineage>
        <taxon>Eukaryota</taxon>
        <taxon>Viridiplantae</taxon>
        <taxon>Streptophyta</taxon>
        <taxon>Embryophyta</taxon>
        <taxon>Tracheophyta</taxon>
        <taxon>Spermatophyta</taxon>
        <taxon>Magnoliopsida</taxon>
        <taxon>Ranunculales</taxon>
        <taxon>Menispermaceae</taxon>
        <taxon>Menispermoideae</taxon>
        <taxon>Cissampelideae</taxon>
        <taxon>Stephania</taxon>
    </lineage>
</organism>
<proteinExistence type="predicted"/>